<evidence type="ECO:0000313" key="4">
    <source>
        <dbReference type="Proteomes" id="UP000190044"/>
    </source>
</evidence>
<protein>
    <submittedName>
        <fullName evidence="3">Cytosine/adenosine deaminase</fullName>
    </submittedName>
</protein>
<dbReference type="Proteomes" id="UP000190044">
    <property type="component" value="Unassembled WGS sequence"/>
</dbReference>
<dbReference type="RefSeq" id="WP_079639951.1">
    <property type="nucleotide sequence ID" value="NZ_FUYP01000035.1"/>
</dbReference>
<name>A0A1T5FGB2_9SPHN</name>
<sequence>MPFSIDNAVRPLEPLVAVDDRPLLLKGGTIISMDEQVGDLAEGDILIEGSRIAAIGASLRCDDAEIVDVSGMILIPGFVDCHRHAWEAPLRHLNPNSSNLLDYCCATHFTFGPHYRPIDIYAGTLLTAISGIDTGITTFIDNCHNARSDDHAAAGLAAWQHSGVRALFAPGPPLTGAWDEAGWPAHRLAELATRLGPETPERLVELGLMAQLLPDVWAQARAMGLPIVSEIPAPELADAIRKLAADGELGPDNIFNHITALPADVLALLCEAGVRTNVCPRSDAQYGIGDGGMRAFQAALDAGLEPGFSIDNETSYSGDMFGEMRTEFFLQRAMAQRDRFGGAKGVPPLTIRQVLKAATIDGARCAGLDDRCGSLVPGKQADLIMIRATDINLHPVSNAFGAVVQGADRGNIDSVLIGGRFCKRHGQIRGLDQGKLMSLVTATQTYLFAAHGYKPDLFCDTHDSLGREFPELTRFWN</sequence>
<dbReference type="SUPFAM" id="SSF51338">
    <property type="entry name" value="Composite domain of metallo-dependent hydrolases"/>
    <property type="match status" value="1"/>
</dbReference>
<organism evidence="3 4">
    <name type="scientific">Sphingopyxis flava</name>
    <dbReference type="NCBI Taxonomy" id="1507287"/>
    <lineage>
        <taxon>Bacteria</taxon>
        <taxon>Pseudomonadati</taxon>
        <taxon>Pseudomonadota</taxon>
        <taxon>Alphaproteobacteria</taxon>
        <taxon>Sphingomonadales</taxon>
        <taxon>Sphingomonadaceae</taxon>
        <taxon>Sphingopyxis</taxon>
    </lineage>
</organism>
<dbReference type="Pfam" id="PF01979">
    <property type="entry name" value="Amidohydro_1"/>
    <property type="match status" value="1"/>
</dbReference>
<dbReference type="Gene3D" id="2.30.40.10">
    <property type="entry name" value="Urease, subunit C, domain 1"/>
    <property type="match status" value="1"/>
</dbReference>
<dbReference type="InterPro" id="IPR050287">
    <property type="entry name" value="MTA/SAH_deaminase"/>
</dbReference>
<dbReference type="EMBL" id="FUYP01000035">
    <property type="protein sequence ID" value="SKB95195.1"/>
    <property type="molecule type" value="Genomic_DNA"/>
</dbReference>
<dbReference type="PANTHER" id="PTHR43794:SF5">
    <property type="entry name" value="CHLOROHYDROLASE FAMILY PROTEIN"/>
    <property type="match status" value="1"/>
</dbReference>
<dbReference type="InterPro" id="IPR032466">
    <property type="entry name" value="Metal_Hydrolase"/>
</dbReference>
<dbReference type="InterPro" id="IPR006680">
    <property type="entry name" value="Amidohydro-rel"/>
</dbReference>
<dbReference type="SUPFAM" id="SSF51556">
    <property type="entry name" value="Metallo-dependent hydrolases"/>
    <property type="match status" value="1"/>
</dbReference>
<dbReference type="PANTHER" id="PTHR43794">
    <property type="entry name" value="AMINOHYDROLASE SSNA-RELATED"/>
    <property type="match status" value="1"/>
</dbReference>
<reference evidence="4" key="1">
    <citation type="submission" date="2017-02" db="EMBL/GenBank/DDBJ databases">
        <authorList>
            <person name="Varghese N."/>
            <person name="Submissions S."/>
        </authorList>
    </citation>
    <scope>NUCLEOTIDE SEQUENCE [LARGE SCALE GENOMIC DNA]</scope>
    <source>
        <strain evidence="4">R11H</strain>
    </source>
</reference>
<feature type="domain" description="Amidohydrolase-related" evidence="2">
    <location>
        <begin position="257"/>
        <end position="420"/>
    </location>
</feature>
<evidence type="ECO:0000256" key="1">
    <source>
        <dbReference type="ARBA" id="ARBA00006745"/>
    </source>
</evidence>
<proteinExistence type="inferred from homology"/>
<evidence type="ECO:0000313" key="3">
    <source>
        <dbReference type="EMBL" id="SKB95195.1"/>
    </source>
</evidence>
<dbReference type="Gene3D" id="3.20.20.140">
    <property type="entry name" value="Metal-dependent hydrolases"/>
    <property type="match status" value="1"/>
</dbReference>
<evidence type="ECO:0000259" key="2">
    <source>
        <dbReference type="Pfam" id="PF01979"/>
    </source>
</evidence>
<comment type="similarity">
    <text evidence="1">Belongs to the metallo-dependent hydrolases superfamily. ATZ/TRZ family.</text>
</comment>
<dbReference type="OrthoDB" id="9766983at2"/>
<gene>
    <name evidence="3" type="ORF">SAMN06295937_10353</name>
</gene>
<keyword evidence="4" id="KW-1185">Reference proteome</keyword>
<dbReference type="InterPro" id="IPR011059">
    <property type="entry name" value="Metal-dep_hydrolase_composite"/>
</dbReference>
<dbReference type="GO" id="GO:0016810">
    <property type="term" value="F:hydrolase activity, acting on carbon-nitrogen (but not peptide) bonds"/>
    <property type="evidence" value="ECO:0007669"/>
    <property type="project" value="InterPro"/>
</dbReference>
<dbReference type="AlphaFoldDB" id="A0A1T5FGB2"/>
<accession>A0A1T5FGB2</accession>